<comment type="function">
    <text evidence="4 5">This protein binds to 23S rRNA in the presence of protein L20.</text>
</comment>
<dbReference type="EMBL" id="FOVR01000011">
    <property type="protein sequence ID" value="SFO72474.1"/>
    <property type="molecule type" value="Genomic_DNA"/>
</dbReference>
<dbReference type="HAMAP" id="MF_01363">
    <property type="entry name" value="Ribosomal_bL21"/>
    <property type="match status" value="1"/>
</dbReference>
<dbReference type="SUPFAM" id="SSF141091">
    <property type="entry name" value="L21p-like"/>
    <property type="match status" value="1"/>
</dbReference>
<dbReference type="NCBIfam" id="NF008916">
    <property type="entry name" value="PRK12278.1-4"/>
    <property type="match status" value="1"/>
</dbReference>
<dbReference type="PANTHER" id="PTHR21349">
    <property type="entry name" value="50S RIBOSOMAL PROTEIN L21"/>
    <property type="match status" value="1"/>
</dbReference>
<sequence length="203" mass="21478">MFAVIKTGGKQYTVSPEDVIKVEKLEGEAGETVVFDSVLLVGGEGEAEVGAPLVDGASVAAEIVDQGRGRKIIIFKKRRRQNSRRRNGHRQYFTTVKISEILTGGKAPAKAAKKATPAKAEAAPAAAAPVAAAADGEKDDLKKLKGLGKVMEGKLNDLGITTYAQIAAFTAEDIDKAEEALSAKGRFERDNWIEQAAALAAEK</sequence>
<comment type="similarity">
    <text evidence="1 4 5">Belongs to the bacterial ribosomal protein bL21 family.</text>
</comment>
<evidence type="ECO:0000256" key="2">
    <source>
        <dbReference type="ARBA" id="ARBA00022980"/>
    </source>
</evidence>
<keyword evidence="2 4" id="KW-0689">Ribosomal protein</keyword>
<evidence type="ECO:0000313" key="7">
    <source>
        <dbReference type="Proteomes" id="UP000199236"/>
    </source>
</evidence>
<name>A0A1I5JI35_9HYPH</name>
<dbReference type="InterPro" id="IPR001787">
    <property type="entry name" value="Ribosomal_bL21"/>
</dbReference>
<evidence type="ECO:0000256" key="5">
    <source>
        <dbReference type="RuleBase" id="RU000562"/>
    </source>
</evidence>
<dbReference type="InterPro" id="IPR036164">
    <property type="entry name" value="bL21-like_sf"/>
</dbReference>
<dbReference type="GO" id="GO:1990904">
    <property type="term" value="C:ribonucleoprotein complex"/>
    <property type="evidence" value="ECO:0007669"/>
    <property type="project" value="UniProtKB-KW"/>
</dbReference>
<dbReference type="Gene3D" id="1.10.150.20">
    <property type="entry name" value="5' to 3' exonuclease, C-terminal subdomain"/>
    <property type="match status" value="1"/>
</dbReference>
<dbReference type="RefSeq" id="WP_090074666.1">
    <property type="nucleotide sequence ID" value="NZ_FOVR01000011.1"/>
</dbReference>
<protein>
    <recommendedName>
        <fullName evidence="4">Large ribosomal subunit protein bL21</fullName>
    </recommendedName>
</protein>
<dbReference type="GO" id="GO:0019843">
    <property type="term" value="F:rRNA binding"/>
    <property type="evidence" value="ECO:0007669"/>
    <property type="project" value="UniProtKB-UniRule"/>
</dbReference>
<dbReference type="GO" id="GO:0005737">
    <property type="term" value="C:cytoplasm"/>
    <property type="evidence" value="ECO:0007669"/>
    <property type="project" value="UniProtKB-ARBA"/>
</dbReference>
<evidence type="ECO:0000256" key="3">
    <source>
        <dbReference type="ARBA" id="ARBA00023274"/>
    </source>
</evidence>
<dbReference type="OrthoDB" id="9813334at2"/>
<proteinExistence type="inferred from homology"/>
<organism evidence="6 7">
    <name type="scientific">Cohaesibacter marisflavi</name>
    <dbReference type="NCBI Taxonomy" id="655353"/>
    <lineage>
        <taxon>Bacteria</taxon>
        <taxon>Pseudomonadati</taxon>
        <taxon>Pseudomonadota</taxon>
        <taxon>Alphaproteobacteria</taxon>
        <taxon>Hyphomicrobiales</taxon>
        <taxon>Cohaesibacteraceae</taxon>
    </lineage>
</organism>
<dbReference type="AlphaFoldDB" id="A0A1I5JI35"/>
<evidence type="ECO:0000256" key="1">
    <source>
        <dbReference type="ARBA" id="ARBA00008563"/>
    </source>
</evidence>
<dbReference type="PANTHER" id="PTHR21349:SF0">
    <property type="entry name" value="LARGE RIBOSOMAL SUBUNIT PROTEIN BL21M"/>
    <property type="match status" value="1"/>
</dbReference>
<dbReference type="Pfam" id="PF00829">
    <property type="entry name" value="Ribosomal_L21p"/>
    <property type="match status" value="1"/>
</dbReference>
<keyword evidence="7" id="KW-1185">Reference proteome</keyword>
<dbReference type="NCBIfam" id="TIGR00061">
    <property type="entry name" value="L21"/>
    <property type="match status" value="1"/>
</dbReference>
<comment type="subunit">
    <text evidence="4">Part of the 50S ribosomal subunit. Contacts protein L20.</text>
</comment>
<keyword evidence="4 5" id="KW-0699">rRNA-binding</keyword>
<accession>A0A1I5JI35</accession>
<gene>
    <name evidence="4" type="primary">rplU</name>
    <name evidence="6" type="ORF">SAMN04488056_111177</name>
</gene>
<dbReference type="GO" id="GO:0005840">
    <property type="term" value="C:ribosome"/>
    <property type="evidence" value="ECO:0007669"/>
    <property type="project" value="UniProtKB-KW"/>
</dbReference>
<dbReference type="STRING" id="655353.SAMN04488056_111177"/>
<dbReference type="GO" id="GO:0006412">
    <property type="term" value="P:translation"/>
    <property type="evidence" value="ECO:0007669"/>
    <property type="project" value="UniProtKB-UniRule"/>
</dbReference>
<keyword evidence="3 4" id="KW-0687">Ribonucleoprotein</keyword>
<dbReference type="GO" id="GO:0003735">
    <property type="term" value="F:structural constituent of ribosome"/>
    <property type="evidence" value="ECO:0007669"/>
    <property type="project" value="InterPro"/>
</dbReference>
<reference evidence="6 7" key="1">
    <citation type="submission" date="2016-10" db="EMBL/GenBank/DDBJ databases">
        <authorList>
            <person name="de Groot N.N."/>
        </authorList>
    </citation>
    <scope>NUCLEOTIDE SEQUENCE [LARGE SCALE GENOMIC DNA]</scope>
    <source>
        <strain evidence="6 7">CGMCC 1.9157</strain>
    </source>
</reference>
<evidence type="ECO:0000256" key="4">
    <source>
        <dbReference type="HAMAP-Rule" id="MF_01363"/>
    </source>
</evidence>
<keyword evidence="4 5" id="KW-0694">RNA-binding</keyword>
<dbReference type="InterPro" id="IPR028909">
    <property type="entry name" value="bL21-like"/>
</dbReference>
<dbReference type="Proteomes" id="UP000199236">
    <property type="component" value="Unassembled WGS sequence"/>
</dbReference>
<evidence type="ECO:0000313" key="6">
    <source>
        <dbReference type="EMBL" id="SFO72474.1"/>
    </source>
</evidence>